<accession>A0ABU9KY19</accession>
<keyword evidence="2" id="KW-0472">Membrane</keyword>
<name>A0ABU9KY19_9FLAO</name>
<dbReference type="Pfam" id="PF04977">
    <property type="entry name" value="DivIC"/>
    <property type="match status" value="1"/>
</dbReference>
<keyword evidence="4" id="KW-1185">Reference proteome</keyword>
<dbReference type="EMBL" id="JBCDNA010000001">
    <property type="protein sequence ID" value="MEL4454455.1"/>
    <property type="molecule type" value="Genomic_DNA"/>
</dbReference>
<keyword evidence="2" id="KW-0812">Transmembrane</keyword>
<comment type="caution">
    <text evidence="3">The sequence shown here is derived from an EMBL/GenBank/DDBJ whole genome shotgun (WGS) entry which is preliminary data.</text>
</comment>
<dbReference type="Proteomes" id="UP001474120">
    <property type="component" value="Unassembled WGS sequence"/>
</dbReference>
<dbReference type="InterPro" id="IPR007060">
    <property type="entry name" value="FtsL/DivIC"/>
</dbReference>
<keyword evidence="1" id="KW-0175">Coiled coil</keyword>
<feature type="coiled-coil region" evidence="1">
    <location>
        <begin position="41"/>
        <end position="68"/>
    </location>
</feature>
<organism evidence="3 4">
    <name type="scientific">Lutimonas vermicola</name>
    <dbReference type="NCBI Taxonomy" id="414288"/>
    <lineage>
        <taxon>Bacteria</taxon>
        <taxon>Pseudomonadati</taxon>
        <taxon>Bacteroidota</taxon>
        <taxon>Flavobacteriia</taxon>
        <taxon>Flavobacteriales</taxon>
        <taxon>Flavobacteriaceae</taxon>
        <taxon>Lutimonas</taxon>
    </lineage>
</organism>
<evidence type="ECO:0000256" key="2">
    <source>
        <dbReference type="SAM" id="Phobius"/>
    </source>
</evidence>
<reference evidence="3 4" key="1">
    <citation type="submission" date="2024-04" db="EMBL/GenBank/DDBJ databases">
        <title>whole genome sequencing of Lutimonas vermicola strain IMCC1616.</title>
        <authorList>
            <person name="Bae S.S."/>
        </authorList>
    </citation>
    <scope>NUCLEOTIDE SEQUENCE [LARGE SCALE GENOMIC DNA]</scope>
    <source>
        <strain evidence="3 4">IMCC1616</strain>
    </source>
</reference>
<protein>
    <submittedName>
        <fullName evidence="3">Septum formation initiator family protein</fullName>
    </submittedName>
</protein>
<sequence>MTLKQIKENKVFKILSNKYVIILILFAIWMGFFDENSFMNHRELDEEIDKLENANEYYKEQIETDQKIIDNLNDPDSLEKYAREEYKMKKKNEDIFIIEYDTVDKD</sequence>
<keyword evidence="2" id="KW-1133">Transmembrane helix</keyword>
<dbReference type="RefSeq" id="WP_342158000.1">
    <property type="nucleotide sequence ID" value="NZ_JBCDNA010000001.1"/>
</dbReference>
<gene>
    <name evidence="3" type="ORF">AABB81_01005</name>
</gene>
<feature type="transmembrane region" description="Helical" evidence="2">
    <location>
        <begin position="12"/>
        <end position="32"/>
    </location>
</feature>
<proteinExistence type="predicted"/>
<evidence type="ECO:0000313" key="3">
    <source>
        <dbReference type="EMBL" id="MEL4454455.1"/>
    </source>
</evidence>
<evidence type="ECO:0000313" key="4">
    <source>
        <dbReference type="Proteomes" id="UP001474120"/>
    </source>
</evidence>
<evidence type="ECO:0000256" key="1">
    <source>
        <dbReference type="SAM" id="Coils"/>
    </source>
</evidence>